<protein>
    <submittedName>
        <fullName evidence="2">DUF523 and DUF1722 domain-containing protein</fullName>
    </submittedName>
</protein>
<keyword evidence="3" id="KW-1185">Reference proteome</keyword>
<evidence type="ECO:0000259" key="1">
    <source>
        <dbReference type="Pfam" id="PF08349"/>
    </source>
</evidence>
<dbReference type="InterPro" id="IPR007553">
    <property type="entry name" value="2-thiour_desulf"/>
</dbReference>
<sequence>MKAKILCSACLTFCNCRYDGSVINNKLIDALKPYVDFEMVCPEMAIGLPSPRETIRIVTTKGEKQLMSSYAGIDYTEKMNEFVDNYIEKLDVTNYDGVILKCKSPTCGIKDVKHYGSVGKTPMLQTKTSGFFGGALKSQFKSLVIEDEGRLNNIDIRNHFLTSVFLHYTLRNVSKKPSLLAGLVKFHSQNKYLLMAYNQNALKKLGKIVANHDHLKDEEVYLAYVEEMSSIYKSSLNPGKNINMLLHVYGYFKNDLNEDEKQFFLKQLEYYKEGFVGFDSILLLLKSWVIRFENAYLMEQTVFNTFPLELTAGND</sequence>
<dbReference type="InterPro" id="IPR013560">
    <property type="entry name" value="DUF1722"/>
</dbReference>
<evidence type="ECO:0000313" key="3">
    <source>
        <dbReference type="Proteomes" id="UP001158045"/>
    </source>
</evidence>
<dbReference type="PANTHER" id="PTHR30087">
    <property type="entry name" value="INNER MEMBRANE PROTEIN"/>
    <property type="match status" value="1"/>
</dbReference>
<feature type="domain" description="DUF1722" evidence="1">
    <location>
        <begin position="191"/>
        <end position="307"/>
    </location>
</feature>
<dbReference type="RefSeq" id="WP_281093531.1">
    <property type="nucleotide sequence ID" value="NZ_JARYZI010000003.1"/>
</dbReference>
<organism evidence="2 3">
    <name type="scientific">Fusibacter bizertensis</name>
    <dbReference type="NCBI Taxonomy" id="1488331"/>
    <lineage>
        <taxon>Bacteria</taxon>
        <taxon>Bacillati</taxon>
        <taxon>Bacillota</taxon>
        <taxon>Clostridia</taxon>
        <taxon>Eubacteriales</taxon>
        <taxon>Eubacteriales Family XII. Incertae Sedis</taxon>
        <taxon>Fusibacter</taxon>
    </lineage>
</organism>
<gene>
    <name evidence="2" type="ORF">QE109_06115</name>
</gene>
<dbReference type="EMBL" id="JARYZI010000003">
    <property type="protein sequence ID" value="MDH8677712.1"/>
    <property type="molecule type" value="Genomic_DNA"/>
</dbReference>
<dbReference type="Pfam" id="PF08349">
    <property type="entry name" value="DUF1722"/>
    <property type="match status" value="1"/>
</dbReference>
<evidence type="ECO:0000313" key="2">
    <source>
        <dbReference type="EMBL" id="MDH8677712.1"/>
    </source>
</evidence>
<reference evidence="2 3" key="1">
    <citation type="submission" date="2023-04" db="EMBL/GenBank/DDBJ databases">
        <title>Fusibacter bizertensis strain WBS, isolated from littoral bottom sediments of the Arctic seas - biochemical and genomic analysis.</title>
        <authorList>
            <person name="Brioukhanov A.L."/>
        </authorList>
    </citation>
    <scope>NUCLEOTIDE SEQUENCE [LARGE SCALE GENOMIC DNA]</scope>
    <source>
        <strain evidence="2 3">WBS</strain>
    </source>
</reference>
<comment type="caution">
    <text evidence="2">The sequence shown here is derived from an EMBL/GenBank/DDBJ whole genome shotgun (WGS) entry which is preliminary data.</text>
</comment>
<dbReference type="PANTHER" id="PTHR30087:SF0">
    <property type="entry name" value="INNER MEMBRANE PROTEIN"/>
    <property type="match status" value="1"/>
</dbReference>
<dbReference type="Pfam" id="PF04463">
    <property type="entry name" value="2-thiour_desulf"/>
    <property type="match status" value="1"/>
</dbReference>
<accession>A0ABT6NBB5</accession>
<dbReference type="Proteomes" id="UP001158045">
    <property type="component" value="Unassembled WGS sequence"/>
</dbReference>
<proteinExistence type="predicted"/>
<name>A0ABT6NBB5_9FIRM</name>